<feature type="transmembrane region" description="Helical" evidence="2">
    <location>
        <begin position="69"/>
        <end position="94"/>
    </location>
</feature>
<dbReference type="SUPFAM" id="SSF55874">
    <property type="entry name" value="ATPase domain of HSP90 chaperone/DNA topoisomerase II/histidine kinase"/>
    <property type="match status" value="1"/>
</dbReference>
<dbReference type="Gene3D" id="3.30.565.10">
    <property type="entry name" value="Histidine kinase-like ATPase, C-terminal domain"/>
    <property type="match status" value="1"/>
</dbReference>
<evidence type="ECO:0000259" key="3">
    <source>
        <dbReference type="SMART" id="SM00387"/>
    </source>
</evidence>
<evidence type="ECO:0000313" key="5">
    <source>
        <dbReference type="Proteomes" id="UP001156670"/>
    </source>
</evidence>
<proteinExistence type="predicted"/>
<sequence length="403" mass="44773">MQPDYSLDLPLPSAVMTNSSRWWSRYRRYPVFSLRWLLGRSLRFGICIGTLSALTGLSFTMMARDIRPGLIVATTLLISFATVCCAGPALATIMRSRRWPASSERRAIMLALLAGIALSFAVDEYGSAQIANVLRHLGSSLSVVPRMDPSAAIVTRLVNIVIRACLYSLLGGGLAWLSYLDERHRWAAWTREKELQPLREQRQQAEWRLGLLQAQVEPHFLFNTLASIRSLVRVDPTLAEHAIDTLGDYLRGIIPRLRDTGDGVASTLGQQLDLCGGYLELMRLRTGLRLDYEIEADRGLRKRSFPPLLLLTLVENAVKHGVEPRPGPGHINLRADRDEERRIRVRVCDDGIGLRPSSGSGTGLRNLREQLVARYGDRAHFTLSSPTGGGTEAILSVPDEDPT</sequence>
<dbReference type="InterPro" id="IPR050640">
    <property type="entry name" value="Bact_2-comp_sensor_kinase"/>
</dbReference>
<evidence type="ECO:0000256" key="1">
    <source>
        <dbReference type="SAM" id="MobiDB-lite"/>
    </source>
</evidence>
<dbReference type="Proteomes" id="UP001156670">
    <property type="component" value="Unassembled WGS sequence"/>
</dbReference>
<keyword evidence="2" id="KW-0812">Transmembrane</keyword>
<feature type="transmembrane region" description="Helical" evidence="2">
    <location>
        <begin position="42"/>
        <end position="63"/>
    </location>
</feature>
<dbReference type="PANTHER" id="PTHR34220">
    <property type="entry name" value="SENSOR HISTIDINE KINASE YPDA"/>
    <property type="match status" value="1"/>
</dbReference>
<keyword evidence="2" id="KW-1133">Transmembrane helix</keyword>
<feature type="region of interest" description="Disordered" evidence="1">
    <location>
        <begin position="382"/>
        <end position="403"/>
    </location>
</feature>
<dbReference type="EMBL" id="BSOB01000050">
    <property type="protein sequence ID" value="GLQ94898.1"/>
    <property type="molecule type" value="Genomic_DNA"/>
</dbReference>
<feature type="domain" description="Histidine kinase/HSP90-like ATPase" evidence="3">
    <location>
        <begin position="305"/>
        <end position="401"/>
    </location>
</feature>
<evidence type="ECO:0000313" key="4">
    <source>
        <dbReference type="EMBL" id="GLQ94898.1"/>
    </source>
</evidence>
<organism evidence="4 5">
    <name type="scientific">Dyella acidisoli</name>
    <dbReference type="NCBI Taxonomy" id="1867834"/>
    <lineage>
        <taxon>Bacteria</taxon>
        <taxon>Pseudomonadati</taxon>
        <taxon>Pseudomonadota</taxon>
        <taxon>Gammaproteobacteria</taxon>
        <taxon>Lysobacterales</taxon>
        <taxon>Rhodanobacteraceae</taxon>
        <taxon>Dyella</taxon>
    </lineage>
</organism>
<dbReference type="Pfam" id="PF06580">
    <property type="entry name" value="His_kinase"/>
    <property type="match status" value="1"/>
</dbReference>
<dbReference type="InterPro" id="IPR003594">
    <property type="entry name" value="HATPase_dom"/>
</dbReference>
<keyword evidence="2" id="KW-0472">Membrane</keyword>
<dbReference type="PANTHER" id="PTHR34220:SF9">
    <property type="entry name" value="SIGNAL TRANSDUCTION HISTIDINE KINASE INTERNAL REGION DOMAIN-CONTAINING PROTEIN"/>
    <property type="match status" value="1"/>
</dbReference>
<gene>
    <name evidence="4" type="ORF">GCM10007901_38510</name>
</gene>
<dbReference type="InterPro" id="IPR036890">
    <property type="entry name" value="HATPase_C_sf"/>
</dbReference>
<dbReference type="SMART" id="SM00387">
    <property type="entry name" value="HATPase_c"/>
    <property type="match status" value="1"/>
</dbReference>
<accession>A0ABQ5XVB2</accession>
<dbReference type="InterPro" id="IPR010559">
    <property type="entry name" value="Sig_transdc_His_kin_internal"/>
</dbReference>
<evidence type="ECO:0000256" key="2">
    <source>
        <dbReference type="SAM" id="Phobius"/>
    </source>
</evidence>
<protein>
    <recommendedName>
        <fullName evidence="3">Histidine kinase/HSP90-like ATPase domain-containing protein</fullName>
    </recommendedName>
</protein>
<keyword evidence="5" id="KW-1185">Reference proteome</keyword>
<name>A0ABQ5XVB2_9GAMM</name>
<dbReference type="RefSeq" id="WP_284322582.1">
    <property type="nucleotide sequence ID" value="NZ_BSOB01000050.1"/>
</dbReference>
<comment type="caution">
    <text evidence="4">The sequence shown here is derived from an EMBL/GenBank/DDBJ whole genome shotgun (WGS) entry which is preliminary data.</text>
</comment>
<dbReference type="Pfam" id="PF02518">
    <property type="entry name" value="HATPase_c"/>
    <property type="match status" value="1"/>
</dbReference>
<reference evidence="5" key="1">
    <citation type="journal article" date="2019" name="Int. J. Syst. Evol. Microbiol.">
        <title>The Global Catalogue of Microorganisms (GCM) 10K type strain sequencing project: providing services to taxonomists for standard genome sequencing and annotation.</title>
        <authorList>
            <consortium name="The Broad Institute Genomics Platform"/>
            <consortium name="The Broad Institute Genome Sequencing Center for Infectious Disease"/>
            <person name="Wu L."/>
            <person name="Ma J."/>
        </authorList>
    </citation>
    <scope>NUCLEOTIDE SEQUENCE [LARGE SCALE GENOMIC DNA]</scope>
    <source>
        <strain evidence="5">NBRC 111980</strain>
    </source>
</reference>